<feature type="transmembrane region" description="Helical" evidence="1">
    <location>
        <begin position="45"/>
        <end position="67"/>
    </location>
</feature>
<protein>
    <submittedName>
        <fullName evidence="2">Uncharacterized protein</fullName>
    </submittedName>
</protein>
<evidence type="ECO:0000313" key="2">
    <source>
        <dbReference type="EMBL" id="PIT58369.1"/>
    </source>
</evidence>
<accession>A0A2N9Y0S2</accession>
<evidence type="ECO:0000256" key="1">
    <source>
        <dbReference type="SAM" id="Phobius"/>
    </source>
</evidence>
<dbReference type="AlphaFoldDB" id="A0A2N9Y0S2"/>
<keyword evidence="1" id="KW-0472">Membrane</keyword>
<comment type="caution">
    <text evidence="2">The sequence shown here is derived from an EMBL/GenBank/DDBJ whole genome shotgun (WGS) entry which is preliminary data.</text>
</comment>
<dbReference type="Proteomes" id="UP000229434">
    <property type="component" value="Unassembled WGS sequence"/>
</dbReference>
<dbReference type="EMBL" id="MEIS01000055">
    <property type="protein sequence ID" value="PIT58369.1"/>
    <property type="molecule type" value="Genomic_DNA"/>
</dbReference>
<organism evidence="2 3">
    <name type="scientific">Snodgrassella alvi</name>
    <dbReference type="NCBI Taxonomy" id="1196083"/>
    <lineage>
        <taxon>Bacteria</taxon>
        <taxon>Pseudomonadati</taxon>
        <taxon>Pseudomonadota</taxon>
        <taxon>Betaproteobacteria</taxon>
        <taxon>Neisseriales</taxon>
        <taxon>Neisseriaceae</taxon>
        <taxon>Snodgrassella</taxon>
    </lineage>
</organism>
<keyword evidence="1" id="KW-1133">Transmembrane helix</keyword>
<evidence type="ECO:0000313" key="3">
    <source>
        <dbReference type="Proteomes" id="UP000229434"/>
    </source>
</evidence>
<proteinExistence type="predicted"/>
<gene>
    <name evidence="2" type="ORF">BHC49_01820</name>
</gene>
<name>A0A2N9Y0S2_9NEIS</name>
<dbReference type="RefSeq" id="WP_100136733.1">
    <property type="nucleotide sequence ID" value="NZ_MEIS01000055.1"/>
</dbReference>
<keyword evidence="1" id="KW-0812">Transmembrane</keyword>
<sequence length="97" mass="11410">MKIKYIKEAAHTWLFYTPKVMLNDIRAAAKNIRAAAKNFYIAFEYLASFLIILLMWIFPIPIIFIGAKSLENLERERYEHLCSLLRRLSSLDAETKK</sequence>
<reference evidence="2 3" key="1">
    <citation type="journal article" date="2017" name="MBio">
        <title>Type VI secretion-mediated competition in the bee gut microbiome.</title>
        <authorList>
            <person name="Steele M.I."/>
            <person name="Kwong W.K."/>
            <person name="Powell J.E."/>
            <person name="Whiteley M."/>
            <person name="Moran N.A."/>
        </authorList>
    </citation>
    <scope>NUCLEOTIDE SEQUENCE [LARGE SCALE GENOMIC DNA]</scope>
    <source>
        <strain evidence="2 3">Nev3CBA3</strain>
    </source>
</reference>